<feature type="region of interest" description="Disordered" evidence="1">
    <location>
        <begin position="1"/>
        <end position="22"/>
    </location>
</feature>
<dbReference type="EMBL" id="JH000808">
    <property type="protein sequence ID" value="EGW05379.1"/>
    <property type="molecule type" value="Genomic_DNA"/>
</dbReference>
<reference evidence="3" key="1">
    <citation type="journal article" date="2011" name="Nat. Biotechnol.">
        <title>The genomic sequence of the Chinese hamster ovary (CHO)-K1 cell line.</title>
        <authorList>
            <person name="Xu X."/>
            <person name="Nagarajan H."/>
            <person name="Lewis N.E."/>
            <person name="Pan S."/>
            <person name="Cai Z."/>
            <person name="Liu X."/>
            <person name="Chen W."/>
            <person name="Xie M."/>
            <person name="Wang W."/>
            <person name="Hammond S."/>
            <person name="Andersen M.R."/>
            <person name="Neff N."/>
            <person name="Passarelli B."/>
            <person name="Koh W."/>
            <person name="Fan H.C."/>
            <person name="Wang J."/>
            <person name="Gui Y."/>
            <person name="Lee K.H."/>
            <person name="Betenbaugh M.J."/>
            <person name="Quake S.R."/>
            <person name="Famili I."/>
            <person name="Palsson B.O."/>
            <person name="Wang J."/>
        </authorList>
    </citation>
    <scope>NUCLEOTIDE SEQUENCE [LARGE SCALE GENOMIC DNA]</scope>
    <source>
        <strain evidence="3">CHO K1 cell line</strain>
    </source>
</reference>
<name>G3HVY6_CRIGR</name>
<dbReference type="AlphaFoldDB" id="G3HVY6"/>
<organism evidence="2 3">
    <name type="scientific">Cricetulus griseus</name>
    <name type="common">Chinese hamster</name>
    <name type="synonym">Cricetulus barabensis griseus</name>
    <dbReference type="NCBI Taxonomy" id="10029"/>
    <lineage>
        <taxon>Eukaryota</taxon>
        <taxon>Metazoa</taxon>
        <taxon>Chordata</taxon>
        <taxon>Craniata</taxon>
        <taxon>Vertebrata</taxon>
        <taxon>Euteleostomi</taxon>
        <taxon>Mammalia</taxon>
        <taxon>Eutheria</taxon>
        <taxon>Euarchontoglires</taxon>
        <taxon>Glires</taxon>
        <taxon>Rodentia</taxon>
        <taxon>Myomorpha</taxon>
        <taxon>Muroidea</taxon>
        <taxon>Cricetidae</taxon>
        <taxon>Cricetinae</taxon>
        <taxon>Cricetulus</taxon>
    </lineage>
</organism>
<evidence type="ECO:0000313" key="2">
    <source>
        <dbReference type="EMBL" id="EGW05379.1"/>
    </source>
</evidence>
<proteinExistence type="predicted"/>
<gene>
    <name evidence="2" type="ORF">I79_015132</name>
</gene>
<dbReference type="Proteomes" id="UP000001075">
    <property type="component" value="Unassembled WGS sequence"/>
</dbReference>
<evidence type="ECO:0000256" key="1">
    <source>
        <dbReference type="SAM" id="MobiDB-lite"/>
    </source>
</evidence>
<dbReference type="InParanoid" id="G3HVY6"/>
<protein>
    <submittedName>
        <fullName evidence="2">Uncharacterized protein</fullName>
    </submittedName>
</protein>
<evidence type="ECO:0000313" key="3">
    <source>
        <dbReference type="Proteomes" id="UP000001075"/>
    </source>
</evidence>
<accession>G3HVY6</accession>
<sequence length="55" mass="6090">MTTDHKGNSGSTGRPLPNWDLQCGPVVMRQGTMKYHLNTKWMRAAPWCQGAAQSS</sequence>